<dbReference type="STRING" id="71139.A0A059C6H2"/>
<protein>
    <submittedName>
        <fullName evidence="1">Uncharacterized protein</fullName>
    </submittedName>
</protein>
<dbReference type="Gramene" id="KCW74068">
    <property type="protein sequence ID" value="KCW74068"/>
    <property type="gene ID" value="EUGRSUZ_E02702"/>
</dbReference>
<proteinExistence type="predicted"/>
<dbReference type="Gene3D" id="3.30.559.10">
    <property type="entry name" value="Chloramphenicol acetyltransferase-like domain"/>
    <property type="match status" value="1"/>
</dbReference>
<dbReference type="Pfam" id="PF02458">
    <property type="entry name" value="Transferase"/>
    <property type="match status" value="1"/>
</dbReference>
<name>A0A059C6H2_EUCGR</name>
<organism evidence="1">
    <name type="scientific">Eucalyptus grandis</name>
    <name type="common">Flooded gum</name>
    <dbReference type="NCBI Taxonomy" id="71139"/>
    <lineage>
        <taxon>Eukaryota</taxon>
        <taxon>Viridiplantae</taxon>
        <taxon>Streptophyta</taxon>
        <taxon>Embryophyta</taxon>
        <taxon>Tracheophyta</taxon>
        <taxon>Spermatophyta</taxon>
        <taxon>Magnoliopsida</taxon>
        <taxon>eudicotyledons</taxon>
        <taxon>Gunneridae</taxon>
        <taxon>Pentapetalae</taxon>
        <taxon>rosids</taxon>
        <taxon>malvids</taxon>
        <taxon>Myrtales</taxon>
        <taxon>Myrtaceae</taxon>
        <taxon>Myrtoideae</taxon>
        <taxon>Eucalypteae</taxon>
        <taxon>Eucalyptus</taxon>
    </lineage>
</organism>
<dbReference type="EMBL" id="KK198757">
    <property type="protein sequence ID" value="KCW74068.1"/>
    <property type="molecule type" value="Genomic_DNA"/>
</dbReference>
<dbReference type="InParanoid" id="A0A059C6H2"/>
<accession>A0A059C6H2</accession>
<dbReference type="AlphaFoldDB" id="A0A059C6H2"/>
<dbReference type="InterPro" id="IPR023213">
    <property type="entry name" value="CAT-like_dom_sf"/>
</dbReference>
<sequence length="169" mass="18875">MVKLGKREVVATPLPMQEHWLPFSNLDLLLPPLDVGRLEHGSTVGILKAALAQALVSYYALAREVAQNSAGEPALLCSNQGVDFIEAFADVEPGHFNLYNLDETIEGKLVPTKKRGVLVVQVLILNTDTLYVVYPFQEIISPRRSSFCLLWMELNEWKNLAREDLGIDN</sequence>
<gene>
    <name evidence="1" type="ORF">EUGRSUZ_E02702</name>
</gene>
<reference evidence="1" key="1">
    <citation type="submission" date="2013-07" db="EMBL/GenBank/DDBJ databases">
        <title>The genome of Eucalyptus grandis.</title>
        <authorList>
            <person name="Schmutz J."/>
            <person name="Hayes R."/>
            <person name="Myburg A."/>
            <person name="Tuskan G."/>
            <person name="Grattapaglia D."/>
            <person name="Rokhsar D.S."/>
        </authorList>
    </citation>
    <scope>NUCLEOTIDE SEQUENCE</scope>
    <source>
        <tissue evidence="1">Leaf extractions</tissue>
    </source>
</reference>
<evidence type="ECO:0000313" key="1">
    <source>
        <dbReference type="EMBL" id="KCW74068.1"/>
    </source>
</evidence>